<organism evidence="1 2">
    <name type="scientific">Dyadobacter subterraneus</name>
    <dbReference type="NCBI Taxonomy" id="2773304"/>
    <lineage>
        <taxon>Bacteria</taxon>
        <taxon>Pseudomonadati</taxon>
        <taxon>Bacteroidota</taxon>
        <taxon>Cytophagia</taxon>
        <taxon>Cytophagales</taxon>
        <taxon>Spirosomataceae</taxon>
        <taxon>Dyadobacter</taxon>
    </lineage>
</organism>
<dbReference type="Proteomes" id="UP000634134">
    <property type="component" value="Unassembled WGS sequence"/>
</dbReference>
<evidence type="ECO:0008006" key="3">
    <source>
        <dbReference type="Google" id="ProtNLM"/>
    </source>
</evidence>
<gene>
    <name evidence="1" type="ORF">IEE83_03550</name>
</gene>
<proteinExistence type="predicted"/>
<dbReference type="RefSeq" id="WP_194119243.1">
    <property type="nucleotide sequence ID" value="NZ_JACYGY010000001.1"/>
</dbReference>
<dbReference type="EMBL" id="JACYGY010000001">
    <property type="protein sequence ID" value="MBE9460948.1"/>
    <property type="molecule type" value="Genomic_DNA"/>
</dbReference>
<evidence type="ECO:0000313" key="1">
    <source>
        <dbReference type="EMBL" id="MBE9460948.1"/>
    </source>
</evidence>
<protein>
    <recommendedName>
        <fullName evidence="3">Outer membrane protein beta-barrel domain-containing protein</fullName>
    </recommendedName>
</protein>
<accession>A0ABR9W664</accession>
<reference evidence="2" key="1">
    <citation type="submission" date="2023-07" db="EMBL/GenBank/DDBJ databases">
        <title>Dyadobacter sp. nov 'subterranea' isolated from contaminted grondwater.</title>
        <authorList>
            <person name="Szabo I."/>
            <person name="Al-Omari J."/>
            <person name="Szerdahelyi S.G."/>
            <person name="Rado J."/>
        </authorList>
    </citation>
    <scope>NUCLEOTIDE SEQUENCE [LARGE SCALE GENOMIC DNA]</scope>
    <source>
        <strain evidence="2">UP-52</strain>
    </source>
</reference>
<evidence type="ECO:0000313" key="2">
    <source>
        <dbReference type="Proteomes" id="UP000634134"/>
    </source>
</evidence>
<sequence>MKNIYYFIVILVLGFSQTTFAQWEGQKFIYGSASLAFNNSNPDLQKSTNSYGYNFDLGIGKFKTSTRAVGWTLSTSLSGGKQNLTSYINGIPVNRNKNGIIGMGAGVGRFWQFYKHFNDKVGIFGGPDVNVLYNNAKTYSTTTDSRLLITNKSNVVSISGGLKAGLYYKLSPKWWVTGSIAFSNFASVSYTSLKSEIEEDMYTSNQKTLNYQFSPSFRFPNVGFGLRYFL</sequence>
<keyword evidence="2" id="KW-1185">Reference proteome</keyword>
<comment type="caution">
    <text evidence="1">The sequence shown here is derived from an EMBL/GenBank/DDBJ whole genome shotgun (WGS) entry which is preliminary data.</text>
</comment>
<name>A0ABR9W664_9BACT</name>